<dbReference type="Proteomes" id="UP000054928">
    <property type="component" value="Unassembled WGS sequence"/>
</dbReference>
<proteinExistence type="predicted"/>
<evidence type="ECO:0000313" key="3">
    <source>
        <dbReference type="Proteomes" id="UP000054928"/>
    </source>
</evidence>
<keyword evidence="3" id="KW-1185">Reference proteome</keyword>
<evidence type="ECO:0000313" key="2">
    <source>
        <dbReference type="EMBL" id="CEG48528.1"/>
    </source>
</evidence>
<protein>
    <submittedName>
        <fullName evidence="2">Uncharacterized protein</fullName>
    </submittedName>
</protein>
<dbReference type="GeneID" id="36401401"/>
<dbReference type="AlphaFoldDB" id="A0A0P1B257"/>
<feature type="compositionally biased region" description="Basic and acidic residues" evidence="1">
    <location>
        <begin position="14"/>
        <end position="24"/>
    </location>
</feature>
<feature type="region of interest" description="Disordered" evidence="1">
    <location>
        <begin position="1"/>
        <end position="29"/>
    </location>
</feature>
<feature type="region of interest" description="Disordered" evidence="1">
    <location>
        <begin position="44"/>
        <end position="65"/>
    </location>
</feature>
<sequence length="114" mass="13079">MSDRVSAASMDVNSRLDEPERRTPDTLTVASDLVGDVEVVDYESDTPFPGWNDEEDEPHQRREVNPARALRIPYLFSDFSSPEERDVITNDLDEAQKRQLEAARKADLLRIHPR</sequence>
<evidence type="ECO:0000256" key="1">
    <source>
        <dbReference type="SAM" id="MobiDB-lite"/>
    </source>
</evidence>
<organism evidence="2 3">
    <name type="scientific">Plasmopara halstedii</name>
    <name type="common">Downy mildew of sunflower</name>
    <dbReference type="NCBI Taxonomy" id="4781"/>
    <lineage>
        <taxon>Eukaryota</taxon>
        <taxon>Sar</taxon>
        <taxon>Stramenopiles</taxon>
        <taxon>Oomycota</taxon>
        <taxon>Peronosporomycetes</taxon>
        <taxon>Peronosporales</taxon>
        <taxon>Peronosporaceae</taxon>
        <taxon>Plasmopara</taxon>
    </lineage>
</organism>
<dbReference type="OrthoDB" id="127590at2759"/>
<dbReference type="RefSeq" id="XP_024584897.1">
    <property type="nucleotide sequence ID" value="XM_024719616.1"/>
</dbReference>
<dbReference type="EMBL" id="CCYD01002939">
    <property type="protein sequence ID" value="CEG48528.1"/>
    <property type="molecule type" value="Genomic_DNA"/>
</dbReference>
<name>A0A0P1B257_PLAHL</name>
<accession>A0A0P1B257</accession>
<reference evidence="3" key="1">
    <citation type="submission" date="2014-09" db="EMBL/GenBank/DDBJ databases">
        <authorList>
            <person name="Sharma Rahul"/>
            <person name="Thines Marco"/>
        </authorList>
    </citation>
    <scope>NUCLEOTIDE SEQUENCE [LARGE SCALE GENOMIC DNA]</scope>
</reference>